<gene>
    <name evidence="9" type="primary">folE_2</name>
    <name evidence="9" type="ORF">GCM10023082_15890</name>
</gene>
<dbReference type="PROSITE" id="PS00860">
    <property type="entry name" value="GTP_CYCLOHYDROL_1_2"/>
    <property type="match status" value="1"/>
</dbReference>
<protein>
    <recommendedName>
        <fullName evidence="4">GTP cyclohydrolase 1</fullName>
        <ecNumber evidence="3">3.5.4.16</ecNumber>
    </recommendedName>
    <alternativeName>
        <fullName evidence="7">GTP cyclohydrolase I</fullName>
    </alternativeName>
</protein>
<evidence type="ECO:0000256" key="4">
    <source>
        <dbReference type="ARBA" id="ARBA00017272"/>
    </source>
</evidence>
<feature type="domain" description="GTP cyclohydrolase I" evidence="8">
    <location>
        <begin position="26"/>
        <end position="193"/>
    </location>
</feature>
<evidence type="ECO:0000256" key="7">
    <source>
        <dbReference type="ARBA" id="ARBA00030854"/>
    </source>
</evidence>
<dbReference type="Gene3D" id="3.30.1130.10">
    <property type="match status" value="1"/>
</dbReference>
<dbReference type="Pfam" id="PF01227">
    <property type="entry name" value="GTP_cyclohydroI"/>
    <property type="match status" value="1"/>
</dbReference>
<dbReference type="EMBL" id="BAABEP010000006">
    <property type="protein sequence ID" value="GAA3719222.1"/>
    <property type="molecule type" value="Genomic_DNA"/>
</dbReference>
<dbReference type="InterPro" id="IPR043134">
    <property type="entry name" value="GTP-CH-I_N"/>
</dbReference>
<dbReference type="SUPFAM" id="SSF55620">
    <property type="entry name" value="Tetrahydrobiopterin biosynthesis enzymes-like"/>
    <property type="match status" value="1"/>
</dbReference>
<evidence type="ECO:0000313" key="9">
    <source>
        <dbReference type="EMBL" id="GAA3719222.1"/>
    </source>
</evidence>
<evidence type="ECO:0000256" key="2">
    <source>
        <dbReference type="ARBA" id="ARBA00005080"/>
    </source>
</evidence>
<comment type="pathway">
    <text evidence="2">Cofactor biosynthesis; 7,8-dihydroneopterin triphosphate biosynthesis; 7,8-dihydroneopterin triphosphate from GTP: step 1/1.</text>
</comment>
<dbReference type="PANTHER" id="PTHR11109">
    <property type="entry name" value="GTP CYCLOHYDROLASE I"/>
    <property type="match status" value="1"/>
</dbReference>
<comment type="caution">
    <text evidence="9">The sequence shown here is derived from an EMBL/GenBank/DDBJ whole genome shotgun (WGS) entry which is preliminary data.</text>
</comment>
<sequence length="195" mass="21781">MTMNTVEPQAAAEEESGADPLVDLAQRLLKEIGEDPERDGLRQTPERFARWWREFIDYDPGTIDTLFETTTTSQMVVVSDIRVWSLCEHHLLPFNCSVDIAYRPTKRLLGLSKFARVAHRHAHRLQVQERLVADIAQEVADITGAEDVAVIAKGEHLCMTMRGIKASAEMTSTSFLGAFGDDSALRGELLALLRS</sequence>
<evidence type="ECO:0000256" key="3">
    <source>
        <dbReference type="ARBA" id="ARBA00012715"/>
    </source>
</evidence>
<dbReference type="InterPro" id="IPR020602">
    <property type="entry name" value="GTP_CycHdrlase_I_dom"/>
</dbReference>
<evidence type="ECO:0000259" key="8">
    <source>
        <dbReference type="Pfam" id="PF01227"/>
    </source>
</evidence>
<dbReference type="InterPro" id="IPR018234">
    <property type="entry name" value="GTP_CycHdrlase_I_CS"/>
</dbReference>
<accession>A0ABP7EI33</accession>
<organism evidence="9 10">
    <name type="scientific">Streptomyces tremellae</name>
    <dbReference type="NCBI Taxonomy" id="1124239"/>
    <lineage>
        <taxon>Bacteria</taxon>
        <taxon>Bacillati</taxon>
        <taxon>Actinomycetota</taxon>
        <taxon>Actinomycetes</taxon>
        <taxon>Kitasatosporales</taxon>
        <taxon>Streptomycetaceae</taxon>
        <taxon>Streptomyces</taxon>
    </lineage>
</organism>
<dbReference type="PANTHER" id="PTHR11109:SF7">
    <property type="entry name" value="GTP CYCLOHYDROLASE 1"/>
    <property type="match status" value="1"/>
</dbReference>
<keyword evidence="10" id="KW-1185">Reference proteome</keyword>
<evidence type="ECO:0000256" key="6">
    <source>
        <dbReference type="ARBA" id="ARBA00022801"/>
    </source>
</evidence>
<dbReference type="InterPro" id="IPR001474">
    <property type="entry name" value="GTP_CycHdrlase_I"/>
</dbReference>
<name>A0ABP7EI33_9ACTN</name>
<evidence type="ECO:0000313" key="10">
    <source>
        <dbReference type="Proteomes" id="UP001499884"/>
    </source>
</evidence>
<dbReference type="EC" id="3.5.4.16" evidence="3"/>
<proteinExistence type="predicted"/>
<evidence type="ECO:0000256" key="5">
    <source>
        <dbReference type="ARBA" id="ARBA00022563"/>
    </source>
</evidence>
<evidence type="ECO:0000256" key="1">
    <source>
        <dbReference type="ARBA" id="ARBA00001052"/>
    </source>
</evidence>
<keyword evidence="6" id="KW-0378">Hydrolase</keyword>
<reference evidence="10" key="1">
    <citation type="journal article" date="2019" name="Int. J. Syst. Evol. Microbiol.">
        <title>The Global Catalogue of Microorganisms (GCM) 10K type strain sequencing project: providing services to taxonomists for standard genome sequencing and annotation.</title>
        <authorList>
            <consortium name="The Broad Institute Genomics Platform"/>
            <consortium name="The Broad Institute Genome Sequencing Center for Infectious Disease"/>
            <person name="Wu L."/>
            <person name="Ma J."/>
        </authorList>
    </citation>
    <scope>NUCLEOTIDE SEQUENCE [LARGE SCALE GENOMIC DNA]</scope>
    <source>
        <strain evidence="10">JCM 30846</strain>
    </source>
</reference>
<keyword evidence="5" id="KW-0554">One-carbon metabolism</keyword>
<dbReference type="NCBIfam" id="NF006826">
    <property type="entry name" value="PRK09347.1-3"/>
    <property type="match status" value="1"/>
</dbReference>
<dbReference type="Proteomes" id="UP001499884">
    <property type="component" value="Unassembled WGS sequence"/>
</dbReference>
<comment type="catalytic activity">
    <reaction evidence="1">
        <text>GTP + H2O = 7,8-dihydroneopterin 3'-triphosphate + formate + H(+)</text>
        <dbReference type="Rhea" id="RHEA:17473"/>
        <dbReference type="ChEBI" id="CHEBI:15377"/>
        <dbReference type="ChEBI" id="CHEBI:15378"/>
        <dbReference type="ChEBI" id="CHEBI:15740"/>
        <dbReference type="ChEBI" id="CHEBI:37565"/>
        <dbReference type="ChEBI" id="CHEBI:58462"/>
        <dbReference type="EC" id="3.5.4.16"/>
    </reaction>
</comment>
<dbReference type="Gene3D" id="1.10.286.10">
    <property type="match status" value="1"/>
</dbReference>
<dbReference type="InterPro" id="IPR043133">
    <property type="entry name" value="GTP-CH-I_C/QueF"/>
</dbReference>